<feature type="region of interest" description="Disordered" evidence="3">
    <location>
        <begin position="203"/>
        <end position="259"/>
    </location>
</feature>
<dbReference type="GO" id="GO:0008270">
    <property type="term" value="F:zinc ion binding"/>
    <property type="evidence" value="ECO:0007669"/>
    <property type="project" value="InterPro"/>
</dbReference>
<feature type="compositionally biased region" description="Acidic residues" evidence="3">
    <location>
        <begin position="238"/>
        <end position="252"/>
    </location>
</feature>
<dbReference type="PANTHER" id="PTHR46910:SF38">
    <property type="entry name" value="ZN(2)-C6 FUNGAL-TYPE DOMAIN-CONTAINING PROTEIN"/>
    <property type="match status" value="1"/>
</dbReference>
<keyword evidence="1" id="KW-0479">Metal-binding</keyword>
<dbReference type="InterPro" id="IPR036864">
    <property type="entry name" value="Zn2-C6_fun-type_DNA-bd_sf"/>
</dbReference>
<dbReference type="Proteomes" id="UP000636479">
    <property type="component" value="Unassembled WGS sequence"/>
</dbReference>
<accession>A0A8H6W9I6</accession>
<keyword evidence="6" id="KW-1185">Reference proteome</keyword>
<dbReference type="Pfam" id="PF00172">
    <property type="entry name" value="Zn_clus"/>
    <property type="match status" value="1"/>
</dbReference>
<organism evidence="5 6">
    <name type="scientific">Mycena indigotica</name>
    <dbReference type="NCBI Taxonomy" id="2126181"/>
    <lineage>
        <taxon>Eukaryota</taxon>
        <taxon>Fungi</taxon>
        <taxon>Dikarya</taxon>
        <taxon>Basidiomycota</taxon>
        <taxon>Agaricomycotina</taxon>
        <taxon>Agaricomycetes</taxon>
        <taxon>Agaricomycetidae</taxon>
        <taxon>Agaricales</taxon>
        <taxon>Marasmiineae</taxon>
        <taxon>Mycenaceae</taxon>
        <taxon>Mycena</taxon>
    </lineage>
</organism>
<dbReference type="PANTHER" id="PTHR46910">
    <property type="entry name" value="TRANSCRIPTION FACTOR PDR1"/>
    <property type="match status" value="1"/>
</dbReference>
<evidence type="ECO:0000259" key="4">
    <source>
        <dbReference type="PROSITE" id="PS50048"/>
    </source>
</evidence>
<dbReference type="Gene3D" id="4.10.240.10">
    <property type="entry name" value="Zn(2)-C6 fungal-type DNA-binding domain"/>
    <property type="match status" value="1"/>
</dbReference>
<feature type="region of interest" description="Disordered" evidence="3">
    <location>
        <begin position="749"/>
        <end position="773"/>
    </location>
</feature>
<feature type="compositionally biased region" description="Low complexity" evidence="3">
    <location>
        <begin position="207"/>
        <end position="223"/>
    </location>
</feature>
<dbReference type="OrthoDB" id="4456959at2759"/>
<dbReference type="PROSITE" id="PS50048">
    <property type="entry name" value="ZN2_CY6_FUNGAL_2"/>
    <property type="match status" value="1"/>
</dbReference>
<feature type="domain" description="Zn(2)-C6 fungal-type" evidence="4">
    <location>
        <begin position="26"/>
        <end position="59"/>
    </location>
</feature>
<feature type="compositionally biased region" description="Acidic residues" evidence="3">
    <location>
        <begin position="1"/>
        <end position="10"/>
    </location>
</feature>
<dbReference type="InterPro" id="IPR050987">
    <property type="entry name" value="AtrR-like"/>
</dbReference>
<evidence type="ECO:0000256" key="3">
    <source>
        <dbReference type="SAM" id="MobiDB-lite"/>
    </source>
</evidence>
<feature type="compositionally biased region" description="Polar residues" evidence="3">
    <location>
        <begin position="227"/>
        <end position="237"/>
    </location>
</feature>
<comment type="caution">
    <text evidence="5">The sequence shown here is derived from an EMBL/GenBank/DDBJ whole genome shotgun (WGS) entry which is preliminary data.</text>
</comment>
<feature type="region of interest" description="Disordered" evidence="3">
    <location>
        <begin position="1"/>
        <end position="21"/>
    </location>
</feature>
<dbReference type="GO" id="GO:0003677">
    <property type="term" value="F:DNA binding"/>
    <property type="evidence" value="ECO:0007669"/>
    <property type="project" value="InterPro"/>
</dbReference>
<evidence type="ECO:0000256" key="1">
    <source>
        <dbReference type="ARBA" id="ARBA00022723"/>
    </source>
</evidence>
<protein>
    <submittedName>
        <fullName evidence="5">Zn(2)-C6 fungal-type domain-containing protein</fullName>
    </submittedName>
</protein>
<evidence type="ECO:0000313" key="5">
    <source>
        <dbReference type="EMBL" id="KAF7309737.1"/>
    </source>
</evidence>
<reference evidence="5" key="1">
    <citation type="submission" date="2020-05" db="EMBL/GenBank/DDBJ databases">
        <title>Mycena genomes resolve the evolution of fungal bioluminescence.</title>
        <authorList>
            <person name="Tsai I.J."/>
        </authorList>
    </citation>
    <scope>NUCLEOTIDE SEQUENCE</scope>
    <source>
        <strain evidence="5">171206Taipei</strain>
    </source>
</reference>
<dbReference type="InterPro" id="IPR001138">
    <property type="entry name" value="Zn2Cys6_DnaBD"/>
</dbReference>
<name>A0A8H6W9I6_9AGAR</name>
<evidence type="ECO:0000313" key="6">
    <source>
        <dbReference type="Proteomes" id="UP000636479"/>
    </source>
</evidence>
<dbReference type="GO" id="GO:0000981">
    <property type="term" value="F:DNA-binding transcription factor activity, RNA polymerase II-specific"/>
    <property type="evidence" value="ECO:0007669"/>
    <property type="project" value="InterPro"/>
</dbReference>
<dbReference type="Pfam" id="PF04082">
    <property type="entry name" value="Fungal_trans"/>
    <property type="match status" value="1"/>
</dbReference>
<dbReference type="SMART" id="SM00906">
    <property type="entry name" value="Fungal_trans"/>
    <property type="match status" value="1"/>
</dbReference>
<dbReference type="EMBL" id="JACAZF010000003">
    <property type="protein sequence ID" value="KAF7309737.1"/>
    <property type="molecule type" value="Genomic_DNA"/>
</dbReference>
<dbReference type="PROSITE" id="PS00463">
    <property type="entry name" value="ZN2_CY6_FUNGAL_1"/>
    <property type="match status" value="1"/>
</dbReference>
<sequence>MSSSEYEMEPDSGHQRGNKKRRIARACDVCRRRKSRCDGSQMDGGRCSTCLDANLECTYLEAAVKRTPARSTYIESLEARLERSESQVKHLRSELTAAHFASTVAASSSSNRNALLSQTDNGDPTIDSTKAWLFVLRTAIHSLTVPQPPPLKEDLEHMEIRKKMEELKMDSKTPGLKFMGKSSGVSLVKTAIDLKVNAQSRERRRAASASASASASSGSPAARTESGDSPGTMQSLSEVEEPEPTNNDDSDEWDKSSAHSSAGLTWTARRLQYWTFKPWENASTRSQSYTFPPMALMNELVTLYFTHINTYLPLLHRPTFERGIREGLFLRHDGFAATVLLVCANASRWHPDPRVGAPGGIGVGLDDRYGRGPVSYADTNGNHSVLPPKTVPSVIGSAPGMGLACGWAWFDQVPLVGSHMFGQATLYDLQYYALAVQFLEGSSAPQSCWTILGVGLRLALDLGVHRRSSEVEPPPTVERELMKRAFWVLLYEDRLVSSGMGRPCSLQFDDFDVNLPIECDDQYWEDPLRPFEQPVGIPSKITFFNCLMTLNHLLAFSLKMLYSLGKMRVIFPITDIWEENMVAELDSGLNGWKDRIPEHLRWDPNNKNDVFFDQSAALQCGYYHLQILVHRPFIPMLRKKAPTSLPSLAICTNAARACATVVDVQRRRKGDIPVIFNFYAVFTSGIVLLLNVWSGKRTGLVANPEREIANVQKCMDVVKVCEDRWQHAGLLYDILSELANVGHINKDSTTTTVPPSMPPINPHGVSKPPEPRSHRNLKRYPSCHVETVPPSEHVQQATASLRQTFERPISDPEWRAPYQAQSHIAQSQAQTPTHSVMRSPTQIDPRVFGTVPMEPSAFAPVPGSESSSSPMLVKPGTWDPPLNQDLFAGLHTMDPTINGNGQWNGMGDAEMMNMEMNLIDQETINMWASAPIGIEVDDWGNYFSNFSELTQMHSQQYQPQPTPVDYPPTM</sequence>
<dbReference type="GO" id="GO:0006351">
    <property type="term" value="P:DNA-templated transcription"/>
    <property type="evidence" value="ECO:0007669"/>
    <property type="project" value="InterPro"/>
</dbReference>
<dbReference type="CDD" id="cd00067">
    <property type="entry name" value="GAL4"/>
    <property type="match status" value="1"/>
</dbReference>
<dbReference type="CDD" id="cd12148">
    <property type="entry name" value="fungal_TF_MHR"/>
    <property type="match status" value="1"/>
</dbReference>
<keyword evidence="2" id="KW-0539">Nucleus</keyword>
<dbReference type="SUPFAM" id="SSF57701">
    <property type="entry name" value="Zn2/Cys6 DNA-binding domain"/>
    <property type="match status" value="1"/>
</dbReference>
<evidence type="ECO:0000256" key="2">
    <source>
        <dbReference type="ARBA" id="ARBA00023242"/>
    </source>
</evidence>
<dbReference type="SMART" id="SM00066">
    <property type="entry name" value="GAL4"/>
    <property type="match status" value="1"/>
</dbReference>
<gene>
    <name evidence="5" type="ORF">MIND_00345500</name>
</gene>
<dbReference type="RefSeq" id="XP_037223187.1">
    <property type="nucleotide sequence ID" value="XM_037360302.1"/>
</dbReference>
<dbReference type="AlphaFoldDB" id="A0A8H6W9I6"/>
<dbReference type="InterPro" id="IPR007219">
    <property type="entry name" value="XnlR_reg_dom"/>
</dbReference>
<dbReference type="GeneID" id="59342818"/>
<proteinExistence type="predicted"/>